<dbReference type="Proteomes" id="UP001501147">
    <property type="component" value="Unassembled WGS sequence"/>
</dbReference>
<organism evidence="1 2">
    <name type="scientific">Streptomyces sanyensis</name>
    <dbReference type="NCBI Taxonomy" id="568869"/>
    <lineage>
        <taxon>Bacteria</taxon>
        <taxon>Bacillati</taxon>
        <taxon>Actinomycetota</taxon>
        <taxon>Actinomycetes</taxon>
        <taxon>Kitasatosporales</taxon>
        <taxon>Streptomycetaceae</taxon>
        <taxon>Streptomyces</taxon>
    </lineage>
</organism>
<accession>A0ABP9A7P7</accession>
<name>A0ABP9A7P7_9ACTN</name>
<evidence type="ECO:0000313" key="2">
    <source>
        <dbReference type="Proteomes" id="UP001501147"/>
    </source>
</evidence>
<protein>
    <submittedName>
        <fullName evidence="1">Uncharacterized protein</fullName>
    </submittedName>
</protein>
<evidence type="ECO:0000313" key="1">
    <source>
        <dbReference type="EMBL" id="GAA4775547.1"/>
    </source>
</evidence>
<proteinExistence type="predicted"/>
<keyword evidence="2" id="KW-1185">Reference proteome</keyword>
<comment type="caution">
    <text evidence="1">The sequence shown here is derived from an EMBL/GenBank/DDBJ whole genome shotgun (WGS) entry which is preliminary data.</text>
</comment>
<dbReference type="EMBL" id="BAABJV010000004">
    <property type="protein sequence ID" value="GAA4775547.1"/>
    <property type="molecule type" value="Genomic_DNA"/>
</dbReference>
<gene>
    <name evidence="1" type="ORF">GCM10023329_25240</name>
</gene>
<sequence length="63" mass="6837">MATGDTTDARRWEYTTYAPKGERCSACLRPIRSLERVHRAATPGPPGPAAAVYRHTACPAEHG</sequence>
<dbReference type="RefSeq" id="WP_345613193.1">
    <property type="nucleotide sequence ID" value="NZ_BAABJV010000004.1"/>
</dbReference>
<reference evidence="2" key="1">
    <citation type="journal article" date="2019" name="Int. J. Syst. Evol. Microbiol.">
        <title>The Global Catalogue of Microorganisms (GCM) 10K type strain sequencing project: providing services to taxonomists for standard genome sequencing and annotation.</title>
        <authorList>
            <consortium name="The Broad Institute Genomics Platform"/>
            <consortium name="The Broad Institute Genome Sequencing Center for Infectious Disease"/>
            <person name="Wu L."/>
            <person name="Ma J."/>
        </authorList>
    </citation>
    <scope>NUCLEOTIDE SEQUENCE [LARGE SCALE GENOMIC DNA]</scope>
    <source>
        <strain evidence="2">JCM 18324</strain>
    </source>
</reference>